<protein>
    <submittedName>
        <fullName evidence="3">UspA domain-containing protein</fullName>
    </submittedName>
</protein>
<dbReference type="InterPro" id="IPR014729">
    <property type="entry name" value="Rossmann-like_a/b/a_fold"/>
</dbReference>
<dbReference type="InterPro" id="IPR006015">
    <property type="entry name" value="Universal_stress_UspA"/>
</dbReference>
<comment type="similarity">
    <text evidence="1">Belongs to the universal stress protein A family.</text>
</comment>
<dbReference type="Gene3D" id="3.40.50.620">
    <property type="entry name" value="HUPs"/>
    <property type="match status" value="1"/>
</dbReference>
<evidence type="ECO:0000313" key="3">
    <source>
        <dbReference type="EMBL" id="KRM46908.1"/>
    </source>
</evidence>
<gene>
    <name evidence="3" type="ORF">FC51_GL001821</name>
</gene>
<dbReference type="AlphaFoldDB" id="A0A0R1Z738"/>
<dbReference type="Pfam" id="PF00582">
    <property type="entry name" value="Usp"/>
    <property type="match status" value="1"/>
</dbReference>
<dbReference type="SUPFAM" id="SSF52402">
    <property type="entry name" value="Adenine nucleotide alpha hydrolases-like"/>
    <property type="match status" value="1"/>
</dbReference>
<dbReference type="PRINTS" id="PR01438">
    <property type="entry name" value="UNVRSLSTRESS"/>
</dbReference>
<accession>A0A0R1Z738</accession>
<dbReference type="PANTHER" id="PTHR46268:SF6">
    <property type="entry name" value="UNIVERSAL STRESS PROTEIN UP12"/>
    <property type="match status" value="1"/>
</dbReference>
<reference evidence="3 4" key="1">
    <citation type="journal article" date="2015" name="Genome Announc.">
        <title>Expanding the biotechnology potential of lactobacilli through comparative genomics of 213 strains and associated genera.</title>
        <authorList>
            <person name="Sun Z."/>
            <person name="Harris H.M."/>
            <person name="McCann A."/>
            <person name="Guo C."/>
            <person name="Argimon S."/>
            <person name="Zhang W."/>
            <person name="Yang X."/>
            <person name="Jeffery I.B."/>
            <person name="Cooney J.C."/>
            <person name="Kagawa T.F."/>
            <person name="Liu W."/>
            <person name="Song Y."/>
            <person name="Salvetti E."/>
            <person name="Wrobel A."/>
            <person name="Rasinkangas P."/>
            <person name="Parkhill J."/>
            <person name="Rea M.C."/>
            <person name="O'Sullivan O."/>
            <person name="Ritari J."/>
            <person name="Douillard F.P."/>
            <person name="Paul Ross R."/>
            <person name="Yang R."/>
            <person name="Briner A.E."/>
            <person name="Felis G.E."/>
            <person name="de Vos W.M."/>
            <person name="Barrangou R."/>
            <person name="Klaenhammer T.R."/>
            <person name="Caufield P.W."/>
            <person name="Cui Y."/>
            <person name="Zhang H."/>
            <person name="O'Toole P.W."/>
        </authorList>
    </citation>
    <scope>NUCLEOTIDE SEQUENCE [LARGE SCALE GENOMIC DNA]</scope>
    <source>
        <strain evidence="3 4">DSM 5707</strain>
    </source>
</reference>
<evidence type="ECO:0000313" key="4">
    <source>
        <dbReference type="Proteomes" id="UP000051957"/>
    </source>
</evidence>
<evidence type="ECO:0000256" key="1">
    <source>
        <dbReference type="ARBA" id="ARBA00008791"/>
    </source>
</evidence>
<sequence>MKGMFRMANQAGGQKFDRILVGVDDSEDAQLAFRYAIREARQSNARLIITSILEEDNVNVFQALSKDYVHGERSELAKHIEQYRQLALRAGVKQVDTVIDEGDPGETIVKRVIPATNADLLIVGSLSKTGVRKYFGSQAAYMAKYSPISVMIVR</sequence>
<organism evidence="3 4">
    <name type="scientific">Lentilactobacillus parabuchneri DSM 5707 = NBRC 107865</name>
    <dbReference type="NCBI Taxonomy" id="1423784"/>
    <lineage>
        <taxon>Bacteria</taxon>
        <taxon>Bacillati</taxon>
        <taxon>Bacillota</taxon>
        <taxon>Bacilli</taxon>
        <taxon>Lactobacillales</taxon>
        <taxon>Lactobacillaceae</taxon>
        <taxon>Lentilactobacillus</taxon>
    </lineage>
</organism>
<dbReference type="EMBL" id="AZGK01000004">
    <property type="protein sequence ID" value="KRM46908.1"/>
    <property type="molecule type" value="Genomic_DNA"/>
</dbReference>
<dbReference type="PANTHER" id="PTHR46268">
    <property type="entry name" value="STRESS RESPONSE PROTEIN NHAX"/>
    <property type="match status" value="1"/>
</dbReference>
<dbReference type="CDD" id="cd00293">
    <property type="entry name" value="USP-like"/>
    <property type="match status" value="1"/>
</dbReference>
<name>A0A0R1Z738_9LACO</name>
<evidence type="ECO:0000259" key="2">
    <source>
        <dbReference type="Pfam" id="PF00582"/>
    </source>
</evidence>
<dbReference type="Proteomes" id="UP000051957">
    <property type="component" value="Unassembled WGS sequence"/>
</dbReference>
<proteinExistence type="inferred from homology"/>
<dbReference type="InterPro" id="IPR006016">
    <property type="entry name" value="UspA"/>
</dbReference>
<feature type="domain" description="UspA" evidence="2">
    <location>
        <begin position="16"/>
        <end position="154"/>
    </location>
</feature>
<dbReference type="PATRIC" id="fig|1423784.4.peg.1855"/>
<comment type="caution">
    <text evidence="3">The sequence shown here is derived from an EMBL/GenBank/DDBJ whole genome shotgun (WGS) entry which is preliminary data.</text>
</comment>